<dbReference type="SMART" id="SM00318">
    <property type="entry name" value="SNc"/>
    <property type="match status" value="1"/>
</dbReference>
<dbReference type="InterPro" id="IPR016071">
    <property type="entry name" value="Staphylococal_nuclease_OB-fold"/>
</dbReference>
<organism evidence="8 9">
    <name type="scientific">Macrococcus brunensis</name>
    <dbReference type="NCBI Taxonomy" id="198483"/>
    <lineage>
        <taxon>Bacteria</taxon>
        <taxon>Bacillati</taxon>
        <taxon>Bacillota</taxon>
        <taxon>Bacilli</taxon>
        <taxon>Bacillales</taxon>
        <taxon>Staphylococcaceae</taxon>
        <taxon>Macrococcus</taxon>
    </lineage>
</organism>
<evidence type="ECO:0000313" key="9">
    <source>
        <dbReference type="Proteomes" id="UP000295310"/>
    </source>
</evidence>
<dbReference type="GO" id="GO:0005576">
    <property type="term" value="C:extracellular region"/>
    <property type="evidence" value="ECO:0007669"/>
    <property type="project" value="UniProtKB-SubCell"/>
</dbReference>
<evidence type="ECO:0000256" key="5">
    <source>
        <dbReference type="SAM" id="SignalP"/>
    </source>
</evidence>
<dbReference type="Proteomes" id="UP000295310">
    <property type="component" value="Unassembled WGS sequence"/>
</dbReference>
<name>A0A4R6BF69_9STAP</name>
<feature type="domain" description="LTD" evidence="7">
    <location>
        <begin position="20"/>
        <end position="148"/>
    </location>
</feature>
<dbReference type="InterPro" id="IPR033764">
    <property type="entry name" value="Sdr_B"/>
</dbReference>
<gene>
    <name evidence="8" type="ORF">ERX27_03250</name>
</gene>
<dbReference type="InterPro" id="IPR001322">
    <property type="entry name" value="Lamin_tail_dom"/>
</dbReference>
<dbReference type="Gene3D" id="2.60.40.10">
    <property type="entry name" value="Immunoglobulins"/>
    <property type="match status" value="1"/>
</dbReference>
<accession>A0A4R6BF69</accession>
<dbReference type="Gene3D" id="2.40.50.90">
    <property type="match status" value="1"/>
</dbReference>
<sequence length="764" mass="83140">MKSTFKAFLSIMMVLSLVLSFAGQQAQAAGKLIISEYIEGSGYNKAIEIYNPTSEAVDLSTYSLVNFVNGASETTGTVAELKLSGTLAPGDVYVISHQSAAAEILAQADLKTGSTAVNFNGDDTLVLFENYNATTKTGEVNDSIGQVGVDPGTAFGTTTSTLDMTLVRTAANLTGDTDIHNAYDPAAQFTALPKDTTSELGTFSAQVTPPAPEVPQAEYHVNVVRVVDGDTIKISPSIMGSDTIRYVNIDTPETYHLTSYDPALIDTDLDQNQKYHGEQAKKALNEMLAPGTPIAVKVNPDNITDAYGRILGQVIRESDNLNTNLEQVKLGMASTYFIWPVANMDDYNMFQAAVAEAQANHLGIWQTEHPLKELAFEFRARYDKKGLQRYVGDSETKLYYAPEDFAKVPVERRIFFAQEEAIAQGYKVAPDTTLPTEPTVTPAKEMTIQEARTAGKGTNAIVTGTVTAIDGYNIYIQDETAGMVVRSKTVKPAIGDVITATGTTTEYYDLYQVETEDVKVTGQKTVQPSVTALDQIGEDTEAEYIAIEKVKVESVNTYNEYTVSDAAGHTFLVKTTQPLEIGATYDRIEGVVTYSFNAYKLLPTSITKVTEVPTTEVPTTEVPTTEAPTTEVPTTEAPTTEAPTTEVPAVQHDVRGFVFFDQNSNGKFDRPDRKLKNVKVDIYQNGQLVKTVKTDKDGRYSVTVNEGTYVLKFDAPGNLVETFANQTSDDLDSDIKDGKVTVNVTKDMEDVTAGFAKNIGKFYK</sequence>
<dbReference type="InterPro" id="IPR036415">
    <property type="entry name" value="Lamin_tail_dom_sf"/>
</dbReference>
<dbReference type="Pfam" id="PF00565">
    <property type="entry name" value="SNase"/>
    <property type="match status" value="1"/>
</dbReference>
<dbReference type="SUPFAM" id="SSF74853">
    <property type="entry name" value="Lamin A/C globular tail domain"/>
    <property type="match status" value="1"/>
</dbReference>
<comment type="caution">
    <text evidence="8">The sequence shown here is derived from an EMBL/GenBank/DDBJ whole genome shotgun (WGS) entry which is preliminary data.</text>
</comment>
<dbReference type="SUPFAM" id="SSF50199">
    <property type="entry name" value="Staphylococcal nuclease"/>
    <property type="match status" value="1"/>
</dbReference>
<dbReference type="PROSITE" id="PS51841">
    <property type="entry name" value="LTD"/>
    <property type="match status" value="1"/>
</dbReference>
<keyword evidence="9" id="KW-1185">Reference proteome</keyword>
<evidence type="ECO:0000256" key="1">
    <source>
        <dbReference type="ARBA" id="ARBA00004613"/>
    </source>
</evidence>
<dbReference type="PROSITE" id="PS50830">
    <property type="entry name" value="TNASE_3"/>
    <property type="match status" value="1"/>
</dbReference>
<proteinExistence type="predicted"/>
<dbReference type="SUPFAM" id="SSF49478">
    <property type="entry name" value="Cna protein B-type domain"/>
    <property type="match status" value="1"/>
</dbReference>
<comment type="subcellular location">
    <subcellularLocation>
        <location evidence="1">Secreted</location>
    </subcellularLocation>
</comment>
<feature type="signal peptide" evidence="5">
    <location>
        <begin position="1"/>
        <end position="28"/>
    </location>
</feature>
<keyword evidence="2" id="KW-0964">Secreted</keyword>
<dbReference type="RefSeq" id="WP_133431406.1">
    <property type="nucleotide sequence ID" value="NZ_SCWA01000004.1"/>
</dbReference>
<evidence type="ECO:0000256" key="4">
    <source>
        <dbReference type="SAM" id="MobiDB-lite"/>
    </source>
</evidence>
<evidence type="ECO:0000256" key="2">
    <source>
        <dbReference type="ARBA" id="ARBA00022525"/>
    </source>
</evidence>
<dbReference type="EMBL" id="SCWA01000004">
    <property type="protein sequence ID" value="TDL98465.1"/>
    <property type="molecule type" value="Genomic_DNA"/>
</dbReference>
<feature type="region of interest" description="Disordered" evidence="4">
    <location>
        <begin position="613"/>
        <end position="645"/>
    </location>
</feature>
<feature type="domain" description="TNase-like" evidence="6">
    <location>
        <begin position="217"/>
        <end position="367"/>
    </location>
</feature>
<evidence type="ECO:0000259" key="7">
    <source>
        <dbReference type="PROSITE" id="PS51841"/>
    </source>
</evidence>
<reference evidence="8 9" key="1">
    <citation type="submission" date="2019-01" db="EMBL/GenBank/DDBJ databases">
        <title>Draft genome sequences of the type strains of six Macrococcus species.</title>
        <authorList>
            <person name="Mazhar S."/>
            <person name="Altermann E."/>
            <person name="Hill C."/>
            <person name="Mcauliffe O."/>
        </authorList>
    </citation>
    <scope>NUCLEOTIDE SEQUENCE [LARGE SCALE GENOMIC DNA]</scope>
    <source>
        <strain evidence="8 9">CCM4811</strain>
    </source>
</reference>
<dbReference type="Pfam" id="PF17210">
    <property type="entry name" value="SdrD_B"/>
    <property type="match status" value="1"/>
</dbReference>
<dbReference type="OrthoDB" id="9775118at2"/>
<dbReference type="InterPro" id="IPR035437">
    <property type="entry name" value="SNase_OB-fold_sf"/>
</dbReference>
<protein>
    <submittedName>
        <fullName evidence="8">Uncharacterized protein</fullName>
    </submittedName>
</protein>
<evidence type="ECO:0000313" key="8">
    <source>
        <dbReference type="EMBL" id="TDL98465.1"/>
    </source>
</evidence>
<dbReference type="InterPro" id="IPR013783">
    <property type="entry name" value="Ig-like_fold"/>
</dbReference>
<keyword evidence="3 5" id="KW-0732">Signal</keyword>
<dbReference type="Pfam" id="PF00932">
    <property type="entry name" value="LTD"/>
    <property type="match status" value="1"/>
</dbReference>
<dbReference type="PANTHER" id="PTHR42834:SF1">
    <property type="entry name" value="ENDONUCLEASE_EXONUCLEASE_PHOSPHATASE FAMILY PROTEIN (AFU_ORTHOLOGUE AFUA_3G09210)"/>
    <property type="match status" value="1"/>
</dbReference>
<dbReference type="PANTHER" id="PTHR42834">
    <property type="entry name" value="ENDONUCLEASE/EXONUCLEASE/PHOSPHATASE FAMILY PROTEIN (AFU_ORTHOLOGUE AFUA_3G09210)"/>
    <property type="match status" value="1"/>
</dbReference>
<evidence type="ECO:0000259" key="6">
    <source>
        <dbReference type="PROSITE" id="PS50830"/>
    </source>
</evidence>
<dbReference type="AlphaFoldDB" id="A0A4R6BF69"/>
<evidence type="ECO:0000256" key="3">
    <source>
        <dbReference type="ARBA" id="ARBA00022729"/>
    </source>
</evidence>
<feature type="chain" id="PRO_5020998192" evidence="5">
    <location>
        <begin position="29"/>
        <end position="764"/>
    </location>
</feature>